<dbReference type="PROSITE" id="PS00676">
    <property type="entry name" value="SIGMA54_INTERACT_2"/>
    <property type="match status" value="1"/>
</dbReference>
<keyword evidence="6" id="KW-0238">DNA-binding</keyword>
<evidence type="ECO:0000256" key="5">
    <source>
        <dbReference type="ARBA" id="ARBA00023015"/>
    </source>
</evidence>
<dbReference type="PRINTS" id="PR01590">
    <property type="entry name" value="HTHFIS"/>
</dbReference>
<dbReference type="InterPro" id="IPR027417">
    <property type="entry name" value="P-loop_NTPase"/>
</dbReference>
<dbReference type="InterPro" id="IPR002078">
    <property type="entry name" value="Sigma_54_int"/>
</dbReference>
<dbReference type="InterPro" id="IPR003593">
    <property type="entry name" value="AAA+_ATPase"/>
</dbReference>
<evidence type="ECO:0000256" key="7">
    <source>
        <dbReference type="ARBA" id="ARBA00023163"/>
    </source>
</evidence>
<evidence type="ECO:0000256" key="2">
    <source>
        <dbReference type="ARBA" id="ARBA00022741"/>
    </source>
</evidence>
<protein>
    <submittedName>
        <fullName evidence="11">Two component, sigma54 specific, transcriptional regulator, Fis family</fullName>
    </submittedName>
</protein>
<dbReference type="Pfam" id="PF25601">
    <property type="entry name" value="AAA_lid_14"/>
    <property type="match status" value="1"/>
</dbReference>
<dbReference type="PANTHER" id="PTHR32071">
    <property type="entry name" value="TRANSCRIPTIONAL REGULATORY PROTEIN"/>
    <property type="match status" value="1"/>
</dbReference>
<dbReference type="PROSITE" id="PS50045">
    <property type="entry name" value="SIGMA54_INTERACT_4"/>
    <property type="match status" value="1"/>
</dbReference>
<dbReference type="InterPro" id="IPR001789">
    <property type="entry name" value="Sig_transdc_resp-reg_receiver"/>
</dbReference>
<gene>
    <name evidence="11" type="ORF">DesfrDRAFT_0768</name>
</gene>
<feature type="domain" description="Response regulatory" evidence="10">
    <location>
        <begin position="7"/>
        <end position="121"/>
    </location>
</feature>
<dbReference type="SUPFAM" id="SSF46689">
    <property type="entry name" value="Homeodomain-like"/>
    <property type="match status" value="1"/>
</dbReference>
<evidence type="ECO:0000256" key="6">
    <source>
        <dbReference type="ARBA" id="ARBA00023125"/>
    </source>
</evidence>
<evidence type="ECO:0000259" key="9">
    <source>
        <dbReference type="PROSITE" id="PS50045"/>
    </source>
</evidence>
<keyword evidence="1 8" id="KW-0597">Phosphoprotein</keyword>
<dbReference type="GO" id="GO:0005524">
    <property type="term" value="F:ATP binding"/>
    <property type="evidence" value="ECO:0007669"/>
    <property type="project" value="UniProtKB-KW"/>
</dbReference>
<dbReference type="Gene3D" id="3.40.50.300">
    <property type="entry name" value="P-loop containing nucleotide triphosphate hydrolases"/>
    <property type="match status" value="1"/>
</dbReference>
<dbReference type="Pfam" id="PF02954">
    <property type="entry name" value="HTH_8"/>
    <property type="match status" value="1"/>
</dbReference>
<dbReference type="PROSITE" id="PS00688">
    <property type="entry name" value="SIGMA54_INTERACT_3"/>
    <property type="match status" value="1"/>
</dbReference>
<dbReference type="Pfam" id="PF00072">
    <property type="entry name" value="Response_reg"/>
    <property type="match status" value="1"/>
</dbReference>
<keyword evidence="4" id="KW-0902">Two-component regulatory system</keyword>
<dbReference type="FunFam" id="3.40.50.300:FF:000006">
    <property type="entry name" value="DNA-binding transcriptional regulator NtrC"/>
    <property type="match status" value="1"/>
</dbReference>
<dbReference type="PROSITE" id="PS50110">
    <property type="entry name" value="RESPONSE_REGULATORY"/>
    <property type="match status" value="1"/>
</dbReference>
<evidence type="ECO:0000313" key="12">
    <source>
        <dbReference type="Proteomes" id="UP000006250"/>
    </source>
</evidence>
<keyword evidence="3" id="KW-0067">ATP-binding</keyword>
<evidence type="ECO:0000256" key="8">
    <source>
        <dbReference type="PROSITE-ProRule" id="PRU00169"/>
    </source>
</evidence>
<feature type="modified residue" description="4-aspartylphosphate" evidence="8">
    <location>
        <position position="56"/>
    </location>
</feature>
<evidence type="ECO:0000259" key="10">
    <source>
        <dbReference type="PROSITE" id="PS50110"/>
    </source>
</evidence>
<dbReference type="GO" id="GO:0006355">
    <property type="term" value="P:regulation of DNA-templated transcription"/>
    <property type="evidence" value="ECO:0007669"/>
    <property type="project" value="InterPro"/>
</dbReference>
<dbReference type="InterPro" id="IPR058031">
    <property type="entry name" value="AAA_lid_NorR"/>
</dbReference>
<dbReference type="InterPro" id="IPR025944">
    <property type="entry name" value="Sigma_54_int_dom_CS"/>
</dbReference>
<name>E1JT29_SOLFR</name>
<comment type="caution">
    <text evidence="11">The sequence shown here is derived from an EMBL/GenBank/DDBJ whole genome shotgun (WGS) entry which is preliminary data.</text>
</comment>
<dbReference type="SMART" id="SM00382">
    <property type="entry name" value="AAA"/>
    <property type="match status" value="1"/>
</dbReference>
<dbReference type="SUPFAM" id="SSF52540">
    <property type="entry name" value="P-loop containing nucleoside triphosphate hydrolases"/>
    <property type="match status" value="1"/>
</dbReference>
<proteinExistence type="predicted"/>
<dbReference type="Gene3D" id="3.40.50.2300">
    <property type="match status" value="1"/>
</dbReference>
<dbReference type="CDD" id="cd00009">
    <property type="entry name" value="AAA"/>
    <property type="match status" value="1"/>
</dbReference>
<dbReference type="InterPro" id="IPR011006">
    <property type="entry name" value="CheY-like_superfamily"/>
</dbReference>
<keyword evidence="5" id="KW-0805">Transcription regulation</keyword>
<evidence type="ECO:0000256" key="3">
    <source>
        <dbReference type="ARBA" id="ARBA00022840"/>
    </source>
</evidence>
<reference evidence="11 12" key="1">
    <citation type="submission" date="2010-08" db="EMBL/GenBank/DDBJ databases">
        <title>The draft genome of Desulfovibrio fructosovorans JJ.</title>
        <authorList>
            <consortium name="US DOE Joint Genome Institute (JGI-PGF)"/>
            <person name="Lucas S."/>
            <person name="Copeland A."/>
            <person name="Lapidus A."/>
            <person name="Cheng J.-F."/>
            <person name="Bruce D."/>
            <person name="Goodwin L."/>
            <person name="Pitluck S."/>
            <person name="Land M.L."/>
            <person name="Hauser L."/>
            <person name="Chang Y.-J."/>
            <person name="Jeffries C."/>
            <person name="Wall J.D."/>
            <person name="Stahl D.A."/>
            <person name="Arkin A.P."/>
            <person name="Dehal P."/>
            <person name="Stolyar S.M."/>
            <person name="Hazen T.C."/>
            <person name="Woyke T.J."/>
        </authorList>
    </citation>
    <scope>NUCLEOTIDE SEQUENCE [LARGE SCALE GENOMIC DNA]</scope>
    <source>
        <strain evidence="11 12">JJ</strain>
    </source>
</reference>
<dbReference type="SUPFAM" id="SSF52172">
    <property type="entry name" value="CheY-like"/>
    <property type="match status" value="1"/>
</dbReference>
<dbReference type="FunFam" id="3.40.50.2300:FF:000018">
    <property type="entry name" value="DNA-binding transcriptional regulator NtrC"/>
    <property type="match status" value="1"/>
</dbReference>
<dbReference type="eggNOG" id="COG2204">
    <property type="taxonomic scope" value="Bacteria"/>
</dbReference>
<evidence type="ECO:0000256" key="4">
    <source>
        <dbReference type="ARBA" id="ARBA00023012"/>
    </source>
</evidence>
<accession>E1JT29</accession>
<dbReference type="Gene3D" id="1.10.10.60">
    <property type="entry name" value="Homeodomain-like"/>
    <property type="match status" value="1"/>
</dbReference>
<dbReference type="RefSeq" id="WP_005991267.1">
    <property type="nucleotide sequence ID" value="NZ_AECZ01000003.1"/>
</dbReference>
<dbReference type="OrthoDB" id="9763792at2"/>
<dbReference type="Proteomes" id="UP000006250">
    <property type="component" value="Unassembled WGS sequence"/>
</dbReference>
<dbReference type="InterPro" id="IPR025943">
    <property type="entry name" value="Sigma_54_int_dom_ATP-bd_2"/>
</dbReference>
<dbReference type="InterPro" id="IPR009057">
    <property type="entry name" value="Homeodomain-like_sf"/>
</dbReference>
<evidence type="ECO:0000313" key="11">
    <source>
        <dbReference type="EMBL" id="EFL52662.1"/>
    </source>
</evidence>
<dbReference type="InterPro" id="IPR002197">
    <property type="entry name" value="HTH_Fis"/>
</dbReference>
<dbReference type="AlphaFoldDB" id="E1JT29"/>
<dbReference type="GO" id="GO:0000160">
    <property type="term" value="P:phosphorelay signal transduction system"/>
    <property type="evidence" value="ECO:0007669"/>
    <property type="project" value="UniProtKB-KW"/>
</dbReference>
<keyword evidence="12" id="KW-1185">Reference proteome</keyword>
<dbReference type="GO" id="GO:0043565">
    <property type="term" value="F:sequence-specific DNA binding"/>
    <property type="evidence" value="ECO:0007669"/>
    <property type="project" value="InterPro"/>
</dbReference>
<dbReference type="SMART" id="SM00448">
    <property type="entry name" value="REC"/>
    <property type="match status" value="1"/>
</dbReference>
<dbReference type="EMBL" id="AECZ01000003">
    <property type="protein sequence ID" value="EFL52662.1"/>
    <property type="molecule type" value="Genomic_DNA"/>
</dbReference>
<dbReference type="Gene3D" id="1.10.8.60">
    <property type="match status" value="1"/>
</dbReference>
<keyword evidence="2" id="KW-0547">Nucleotide-binding</keyword>
<sequence length="443" mass="49751">MSNPSYSVLVVDDEPSIGKLLKKELSSPARAVAAAETAHQAREMLRRNTYEVVVLDLRLPDADGLDVLVEIRQHSPDVEVIIITGHGNIDSAVEAMKLGAYDYITKPFNLEELELIVERAYQRACLRFENRQLKHAQNQGQPQQIVGNSAAIKQIRFLIDKVAPTDVPVLITGESGAGKEVAATAIQARSKRADKPYVIKNCATLQKELARSELFGYVKGSFTGAMENREGLMTFANKGTLFLDEIGELPMEVQASLLRTLENKTYRRVGDKDERTTDLRLIFATNRNLAKEVEAGRFHEALYHRINVFNIELPPLRERKEDIPLLVEYFLGRVQAGGTYRVSDRAMACLINYQWPGNIRELRNVIERGVILAENGVITENALPRELSMQTEGENDFLSLEAVEREHIAKVLACFANNRTLAATALGISRKTLYRKIREYAIM</sequence>
<organism evidence="11 12">
    <name type="scientific">Solidesulfovibrio fructosivorans JJ]</name>
    <dbReference type="NCBI Taxonomy" id="596151"/>
    <lineage>
        <taxon>Bacteria</taxon>
        <taxon>Pseudomonadati</taxon>
        <taxon>Thermodesulfobacteriota</taxon>
        <taxon>Desulfovibrionia</taxon>
        <taxon>Desulfovibrionales</taxon>
        <taxon>Desulfovibrionaceae</taxon>
        <taxon>Solidesulfovibrio</taxon>
    </lineage>
</organism>
<evidence type="ECO:0000256" key="1">
    <source>
        <dbReference type="ARBA" id="ARBA00022553"/>
    </source>
</evidence>
<dbReference type="Pfam" id="PF00158">
    <property type="entry name" value="Sigma54_activat"/>
    <property type="match status" value="1"/>
</dbReference>
<dbReference type="STRING" id="596151.DesfrDRAFT_0768"/>
<feature type="domain" description="Sigma-54 factor interaction" evidence="9">
    <location>
        <begin position="145"/>
        <end position="371"/>
    </location>
</feature>
<keyword evidence="7" id="KW-0804">Transcription</keyword>